<dbReference type="InterPro" id="IPR000551">
    <property type="entry name" value="MerR-type_HTH_dom"/>
</dbReference>
<evidence type="ECO:0000313" key="6">
    <source>
        <dbReference type="EMBL" id="MBI6875660.1"/>
    </source>
</evidence>
<dbReference type="InterPro" id="IPR009061">
    <property type="entry name" value="DNA-bd_dom_put_sf"/>
</dbReference>
<dbReference type="GO" id="GO:0003677">
    <property type="term" value="F:DNA binding"/>
    <property type="evidence" value="ECO:0007669"/>
    <property type="project" value="UniProtKB-KW"/>
</dbReference>
<dbReference type="AlphaFoldDB" id="A0A934HWQ4"/>
<dbReference type="SUPFAM" id="SSF89082">
    <property type="entry name" value="Antibiotic binding domain of TipA-like multidrug resistance regulators"/>
    <property type="match status" value="1"/>
</dbReference>
<dbReference type="PANTHER" id="PTHR30204:SF90">
    <property type="entry name" value="HTH-TYPE TRANSCRIPTIONAL ACTIVATOR MTA"/>
    <property type="match status" value="1"/>
</dbReference>
<dbReference type="InterPro" id="IPR047057">
    <property type="entry name" value="MerR_fam"/>
</dbReference>
<keyword evidence="1" id="KW-0805">Transcription regulation</keyword>
<reference evidence="6" key="1">
    <citation type="submission" date="2020-12" db="EMBL/GenBank/DDBJ databases">
        <title>Clostridium thailandense sp. nov., a novel acetogenic bacterium isolated from peat land soil in Thailand.</title>
        <authorList>
            <person name="Chaikitkaew S."/>
            <person name="Birkeland N.K."/>
        </authorList>
    </citation>
    <scope>NUCLEOTIDE SEQUENCE</scope>
    <source>
        <strain evidence="6">DSM 17425</strain>
    </source>
</reference>
<evidence type="ECO:0000256" key="3">
    <source>
        <dbReference type="ARBA" id="ARBA00023159"/>
    </source>
</evidence>
<dbReference type="Proteomes" id="UP000622687">
    <property type="component" value="Unassembled WGS sequence"/>
</dbReference>
<name>A0A934HWQ4_9CLOT</name>
<evidence type="ECO:0000256" key="1">
    <source>
        <dbReference type="ARBA" id="ARBA00023015"/>
    </source>
</evidence>
<keyword evidence="2" id="KW-0238">DNA-binding</keyword>
<dbReference type="Pfam" id="PF07739">
    <property type="entry name" value="TipAS"/>
    <property type="match status" value="1"/>
</dbReference>
<evidence type="ECO:0000313" key="7">
    <source>
        <dbReference type="Proteomes" id="UP000622687"/>
    </source>
</evidence>
<protein>
    <submittedName>
        <fullName evidence="6">MerR family transcriptional regulator</fullName>
    </submittedName>
</protein>
<dbReference type="Gene3D" id="1.10.490.50">
    <property type="entry name" value="Antibiotic binding domain of TipA-like multidrug resistance regulators"/>
    <property type="match status" value="1"/>
</dbReference>
<gene>
    <name evidence="6" type="ORF">I6U51_23605</name>
</gene>
<dbReference type="Gene3D" id="1.10.1660.10">
    <property type="match status" value="1"/>
</dbReference>
<dbReference type="InterPro" id="IPR036244">
    <property type="entry name" value="TipA-like_antibiotic-bd"/>
</dbReference>
<evidence type="ECO:0000256" key="4">
    <source>
        <dbReference type="ARBA" id="ARBA00023163"/>
    </source>
</evidence>
<keyword evidence="4" id="KW-0804">Transcription</keyword>
<dbReference type="CDD" id="cd01106">
    <property type="entry name" value="HTH_TipAL-Mta"/>
    <property type="match status" value="1"/>
</dbReference>
<dbReference type="EMBL" id="JAEEGB010000049">
    <property type="protein sequence ID" value="MBI6875660.1"/>
    <property type="molecule type" value="Genomic_DNA"/>
</dbReference>
<feature type="domain" description="HTH merR-type" evidence="5">
    <location>
        <begin position="5"/>
        <end position="74"/>
    </location>
</feature>
<dbReference type="SUPFAM" id="SSF46955">
    <property type="entry name" value="Putative DNA-binding domain"/>
    <property type="match status" value="1"/>
</dbReference>
<dbReference type="RefSeq" id="WP_211145001.1">
    <property type="nucleotide sequence ID" value="NZ_JAEEGB010000049.1"/>
</dbReference>
<sequence length="189" mass="22471">MKTQFFTVKDIVRITGVTARTLHYYDKINLLKPTRLSDNDYRAYSREDLEKLQTTLFFKEMDLSLKEISDIMQLSKQEQLQMLEMHYQTLLSKQRRLATIINALEDYVSGKDIFNLNIFNNSPSSDDVQKLIVEWKSYLEQYMTCDTEILKCIANTYNSDSRFKNYINQFSDEDLSDFLYQAIMCYCQK</sequence>
<dbReference type="InterPro" id="IPR012925">
    <property type="entry name" value="TipAS_dom"/>
</dbReference>
<keyword evidence="7" id="KW-1185">Reference proteome</keyword>
<dbReference type="PROSITE" id="PS50937">
    <property type="entry name" value="HTH_MERR_2"/>
    <property type="match status" value="1"/>
</dbReference>
<keyword evidence="3" id="KW-0010">Activator</keyword>
<dbReference type="PANTHER" id="PTHR30204">
    <property type="entry name" value="REDOX-CYCLING DRUG-SENSING TRANSCRIPTIONAL ACTIVATOR SOXR"/>
    <property type="match status" value="1"/>
</dbReference>
<evidence type="ECO:0000256" key="2">
    <source>
        <dbReference type="ARBA" id="ARBA00023125"/>
    </source>
</evidence>
<proteinExistence type="predicted"/>
<comment type="caution">
    <text evidence="6">The sequence shown here is derived from an EMBL/GenBank/DDBJ whole genome shotgun (WGS) entry which is preliminary data.</text>
</comment>
<evidence type="ECO:0000259" key="5">
    <source>
        <dbReference type="PROSITE" id="PS50937"/>
    </source>
</evidence>
<dbReference type="SMART" id="SM00422">
    <property type="entry name" value="HTH_MERR"/>
    <property type="match status" value="1"/>
</dbReference>
<dbReference type="GO" id="GO:0003700">
    <property type="term" value="F:DNA-binding transcription factor activity"/>
    <property type="evidence" value="ECO:0007669"/>
    <property type="project" value="InterPro"/>
</dbReference>
<organism evidence="6 7">
    <name type="scientific">Clostridium aciditolerans</name>
    <dbReference type="NCBI Taxonomy" id="339861"/>
    <lineage>
        <taxon>Bacteria</taxon>
        <taxon>Bacillati</taxon>
        <taxon>Bacillota</taxon>
        <taxon>Clostridia</taxon>
        <taxon>Eubacteriales</taxon>
        <taxon>Clostridiaceae</taxon>
        <taxon>Clostridium</taxon>
    </lineage>
</organism>
<accession>A0A934HWQ4</accession>
<dbReference type="Pfam" id="PF13411">
    <property type="entry name" value="MerR_1"/>
    <property type="match status" value="1"/>
</dbReference>